<reference evidence="2" key="1">
    <citation type="submission" date="2017-09" db="EMBL/GenBank/DDBJ databases">
        <title>Depth-based differentiation of microbial function through sediment-hosted aquifers and enrichment of novel symbionts in the deep terrestrial subsurface.</title>
        <authorList>
            <person name="Probst A.J."/>
            <person name="Ladd B."/>
            <person name="Jarett J.K."/>
            <person name="Geller-Mcgrath D.E."/>
            <person name="Sieber C.M.K."/>
            <person name="Emerson J.B."/>
            <person name="Anantharaman K."/>
            <person name="Thomas B.C."/>
            <person name="Malmstrom R."/>
            <person name="Stieglmeier M."/>
            <person name="Klingl A."/>
            <person name="Woyke T."/>
            <person name="Ryan C.M."/>
            <person name="Banfield J.F."/>
        </authorList>
    </citation>
    <scope>NUCLEOTIDE SEQUENCE [LARGE SCALE GENOMIC DNA]</scope>
</reference>
<name>A0A2M6WTT1_9BACT</name>
<dbReference type="Proteomes" id="UP000228533">
    <property type="component" value="Unassembled WGS sequence"/>
</dbReference>
<sequence>MKTGPTVRAGQIFIPEKSDMKILFQKSKKKNKTGKFVVLLDIVNRTVCCLTMNRPGAFCFINRVPEMDEVIEITAVHSNYLLGKIISYKKTKGG</sequence>
<protein>
    <submittedName>
        <fullName evidence="1">Uncharacterized protein</fullName>
    </submittedName>
</protein>
<organism evidence="1 2">
    <name type="scientific">Candidatus Falkowbacteria bacterium CG10_big_fil_rev_8_21_14_0_10_37_14</name>
    <dbReference type="NCBI Taxonomy" id="1974561"/>
    <lineage>
        <taxon>Bacteria</taxon>
        <taxon>Candidatus Falkowiibacteriota</taxon>
    </lineage>
</organism>
<evidence type="ECO:0000313" key="1">
    <source>
        <dbReference type="EMBL" id="PIT96203.1"/>
    </source>
</evidence>
<gene>
    <name evidence="1" type="ORF">COT94_01620</name>
</gene>
<dbReference type="EMBL" id="PFAM01000011">
    <property type="protein sequence ID" value="PIT96203.1"/>
    <property type="molecule type" value="Genomic_DNA"/>
</dbReference>
<proteinExistence type="predicted"/>
<accession>A0A2M6WTT1</accession>
<evidence type="ECO:0000313" key="2">
    <source>
        <dbReference type="Proteomes" id="UP000228533"/>
    </source>
</evidence>
<comment type="caution">
    <text evidence="1">The sequence shown here is derived from an EMBL/GenBank/DDBJ whole genome shotgun (WGS) entry which is preliminary data.</text>
</comment>
<dbReference type="AlphaFoldDB" id="A0A2M6WTT1"/>